<comment type="pathway">
    <text evidence="2">Purine metabolism; IMP biosynthesis via de novo pathway; 5-amino-1-(5-phospho-D-ribosyl)imidazole from N(2)-formyl-N(1)-(5-phospho-D-ribosyl)glycinamide: step 1/2.</text>
</comment>
<dbReference type="Gene3D" id="3.30.1330.10">
    <property type="entry name" value="PurM-like, N-terminal domain"/>
    <property type="match status" value="2"/>
</dbReference>
<dbReference type="InterPro" id="IPR041609">
    <property type="entry name" value="PurL_linker"/>
</dbReference>
<gene>
    <name evidence="21" type="primary">purL</name>
    <name evidence="21" type="ORF">CI610_01583</name>
</gene>
<keyword evidence="12" id="KW-0315">Glutamine amidotransferase</keyword>
<dbReference type="NCBIfam" id="NF003672">
    <property type="entry name" value="PRK05297.1"/>
    <property type="match status" value="1"/>
</dbReference>
<evidence type="ECO:0000259" key="20">
    <source>
        <dbReference type="Pfam" id="PF22689"/>
    </source>
</evidence>
<comment type="function">
    <text evidence="16">Phosphoribosylformylglycinamidine synthase involved in the purines biosynthetic pathway. Catalyzes the ATP-dependent conversion of formylglycinamide ribonucleotide (FGAR) and glutamine to yield formylglycinamidine ribonucleotide (FGAM) and glutamate.</text>
</comment>
<dbReference type="Gene3D" id="3.40.50.880">
    <property type="match status" value="1"/>
</dbReference>
<dbReference type="FunFam" id="3.40.50.880:FF:000008">
    <property type="entry name" value="Phosphoribosylformylglycinamidine synthase"/>
    <property type="match status" value="1"/>
</dbReference>
<evidence type="ECO:0000256" key="10">
    <source>
        <dbReference type="ARBA" id="ARBA00022840"/>
    </source>
</evidence>
<dbReference type="Pfam" id="PF02769">
    <property type="entry name" value="AIRS_C"/>
    <property type="match status" value="2"/>
</dbReference>
<keyword evidence="7" id="KW-0479">Metal-binding</keyword>
<dbReference type="Gene3D" id="1.10.8.750">
    <property type="entry name" value="Phosphoribosylformylglycinamidine synthase, linker domain"/>
    <property type="match status" value="1"/>
</dbReference>
<keyword evidence="11" id="KW-0460">Magnesium</keyword>
<name>A0A2H9T894_9ZZZZ</name>
<dbReference type="InterPro" id="IPR036604">
    <property type="entry name" value="PurS-like_sf"/>
</dbReference>
<dbReference type="Pfam" id="PF18072">
    <property type="entry name" value="FGAR-AT_linker"/>
    <property type="match status" value="1"/>
</dbReference>
<evidence type="ECO:0000256" key="11">
    <source>
        <dbReference type="ARBA" id="ARBA00022842"/>
    </source>
</evidence>
<evidence type="ECO:0000313" key="21">
    <source>
        <dbReference type="EMBL" id="PJE79452.1"/>
    </source>
</evidence>
<dbReference type="GO" id="GO:0005524">
    <property type="term" value="F:ATP binding"/>
    <property type="evidence" value="ECO:0007669"/>
    <property type="project" value="UniProtKB-KW"/>
</dbReference>
<reference evidence="21" key="1">
    <citation type="journal article" date="2017" name="Appl. Environ. Microbiol.">
        <title>Molecular characterization of an Endozoicomonas-like organism causing infection in king scallop Pecten maximus L.</title>
        <authorList>
            <person name="Cano I."/>
            <person name="van Aerle R."/>
            <person name="Ross S."/>
            <person name="Verner-Jeffreys D.W."/>
            <person name="Paley R.K."/>
            <person name="Rimmer G."/>
            <person name="Ryder D."/>
            <person name="Hooper P."/>
            <person name="Stone D."/>
            <person name="Feist S.W."/>
        </authorList>
    </citation>
    <scope>NUCLEOTIDE SEQUENCE</scope>
</reference>
<dbReference type="CDD" id="cd01740">
    <property type="entry name" value="GATase1_FGAR_AT"/>
    <property type="match status" value="1"/>
</dbReference>
<dbReference type="FunFam" id="1.10.8.750:FF:000002">
    <property type="entry name" value="Phosphoribosylformylglycinamidine synthase"/>
    <property type="match status" value="1"/>
</dbReference>
<dbReference type="GO" id="GO:0046872">
    <property type="term" value="F:metal ion binding"/>
    <property type="evidence" value="ECO:0007669"/>
    <property type="project" value="UniProtKB-KW"/>
</dbReference>
<dbReference type="CDD" id="cd02204">
    <property type="entry name" value="PurL_repeat2"/>
    <property type="match status" value="1"/>
</dbReference>
<dbReference type="UniPathway" id="UPA00074">
    <property type="reaction ID" value="UER00128"/>
</dbReference>
<comment type="similarity">
    <text evidence="3">In the N-terminal section; belongs to the FGAMS family.</text>
</comment>
<evidence type="ECO:0000256" key="4">
    <source>
        <dbReference type="ARBA" id="ARBA00012747"/>
    </source>
</evidence>
<feature type="domain" description="PurM-like C-terminal" evidence="17">
    <location>
        <begin position="450"/>
        <end position="604"/>
    </location>
</feature>
<evidence type="ECO:0000256" key="6">
    <source>
        <dbReference type="ARBA" id="ARBA00022598"/>
    </source>
</evidence>
<dbReference type="InterPro" id="IPR055181">
    <property type="entry name" value="FGAR-AT_PurM_N-like"/>
</dbReference>
<feature type="domain" description="Phosphoribosylformylglycinamidine synthase N-terminal" evidence="19">
    <location>
        <begin position="53"/>
        <end position="168"/>
    </location>
</feature>
<evidence type="ECO:0000256" key="12">
    <source>
        <dbReference type="ARBA" id="ARBA00022962"/>
    </source>
</evidence>
<evidence type="ECO:0000256" key="3">
    <source>
        <dbReference type="ARBA" id="ARBA00008608"/>
    </source>
</evidence>
<dbReference type="FunFam" id="3.90.650.10:FF:000002">
    <property type="entry name" value="Phosphoribosylformylglycinamidine synthase"/>
    <property type="match status" value="1"/>
</dbReference>
<dbReference type="GO" id="GO:0005737">
    <property type="term" value="C:cytoplasm"/>
    <property type="evidence" value="ECO:0007669"/>
    <property type="project" value="UniProtKB-SubCell"/>
</dbReference>
<dbReference type="SUPFAM" id="SSF52317">
    <property type="entry name" value="Class I glutamine amidotransferase-like"/>
    <property type="match status" value="1"/>
</dbReference>
<dbReference type="Gene3D" id="3.90.650.10">
    <property type="entry name" value="PurM-like C-terminal domain"/>
    <property type="match status" value="2"/>
</dbReference>
<dbReference type="GO" id="GO:0006189">
    <property type="term" value="P:'de novo' IMP biosynthetic process"/>
    <property type="evidence" value="ECO:0007669"/>
    <property type="project" value="UniProtKB-UniPathway"/>
</dbReference>
<evidence type="ECO:0000259" key="19">
    <source>
        <dbReference type="Pfam" id="PF18076"/>
    </source>
</evidence>
<evidence type="ECO:0000259" key="17">
    <source>
        <dbReference type="Pfam" id="PF02769"/>
    </source>
</evidence>
<comment type="subcellular location">
    <subcellularLocation>
        <location evidence="1">Cytoplasm</location>
    </subcellularLocation>
</comment>
<protein>
    <recommendedName>
        <fullName evidence="4">phosphoribosylformylglycinamidine synthase</fullName>
        <ecNumber evidence="4">6.3.5.3</ecNumber>
    </recommendedName>
    <alternativeName>
        <fullName evidence="14">Formylglycinamide ribonucleotide amidotransferase</fullName>
    </alternativeName>
    <alternativeName>
        <fullName evidence="13">Formylglycinamide ribotide amidotransferase</fullName>
    </alternativeName>
</protein>
<feature type="domain" description="PurM-like C-terminal" evidence="17">
    <location>
        <begin position="863"/>
        <end position="999"/>
    </location>
</feature>
<evidence type="ECO:0000256" key="9">
    <source>
        <dbReference type="ARBA" id="ARBA00022755"/>
    </source>
</evidence>
<feature type="domain" description="Phosphoribosylformylglycinamidine synthase linker" evidence="18">
    <location>
        <begin position="189"/>
        <end position="238"/>
    </location>
</feature>
<dbReference type="Pfam" id="PF13507">
    <property type="entry name" value="GATase_5"/>
    <property type="match status" value="1"/>
</dbReference>
<feature type="domain" description="FGAR-AT PurM N-terminal-like" evidence="20">
    <location>
        <begin position="666"/>
        <end position="835"/>
    </location>
</feature>
<keyword evidence="10" id="KW-0067">ATP-binding</keyword>
<dbReference type="PANTHER" id="PTHR10099">
    <property type="entry name" value="PHOSPHORIBOSYLFORMYLGLYCINAMIDINE SYNTHASE"/>
    <property type="match status" value="1"/>
</dbReference>
<dbReference type="FunFam" id="3.30.1330.10:FF:000005">
    <property type="entry name" value="Phosphoribosylformylglycinamidine synthase"/>
    <property type="match status" value="1"/>
</dbReference>
<organism evidence="21">
    <name type="scientific">invertebrate metagenome</name>
    <dbReference type="NCBI Taxonomy" id="1711999"/>
    <lineage>
        <taxon>unclassified sequences</taxon>
        <taxon>metagenomes</taxon>
        <taxon>organismal metagenomes</taxon>
    </lineage>
</organism>
<dbReference type="InterPro" id="IPR029062">
    <property type="entry name" value="Class_I_gatase-like"/>
</dbReference>
<evidence type="ECO:0000256" key="13">
    <source>
        <dbReference type="ARBA" id="ARBA00029823"/>
    </source>
</evidence>
<accession>A0A2H9T894</accession>
<evidence type="ECO:0000256" key="5">
    <source>
        <dbReference type="ARBA" id="ARBA00022490"/>
    </source>
</evidence>
<evidence type="ECO:0000256" key="15">
    <source>
        <dbReference type="ARBA" id="ARBA00052585"/>
    </source>
</evidence>
<evidence type="ECO:0000259" key="18">
    <source>
        <dbReference type="Pfam" id="PF18072"/>
    </source>
</evidence>
<evidence type="ECO:0000256" key="2">
    <source>
        <dbReference type="ARBA" id="ARBA00004920"/>
    </source>
</evidence>
<proteinExistence type="inferred from homology"/>
<dbReference type="EMBL" id="NSIT01000068">
    <property type="protein sequence ID" value="PJE79452.1"/>
    <property type="molecule type" value="Genomic_DNA"/>
</dbReference>
<comment type="catalytic activity">
    <reaction evidence="15">
        <text>N(2)-formyl-N(1)-(5-phospho-beta-D-ribosyl)glycinamide + L-glutamine + ATP + H2O = 2-formamido-N(1)-(5-O-phospho-beta-D-ribosyl)acetamidine + L-glutamate + ADP + phosphate + H(+)</text>
        <dbReference type="Rhea" id="RHEA:17129"/>
        <dbReference type="ChEBI" id="CHEBI:15377"/>
        <dbReference type="ChEBI" id="CHEBI:15378"/>
        <dbReference type="ChEBI" id="CHEBI:29985"/>
        <dbReference type="ChEBI" id="CHEBI:30616"/>
        <dbReference type="ChEBI" id="CHEBI:43474"/>
        <dbReference type="ChEBI" id="CHEBI:58359"/>
        <dbReference type="ChEBI" id="CHEBI:147286"/>
        <dbReference type="ChEBI" id="CHEBI:147287"/>
        <dbReference type="ChEBI" id="CHEBI:456216"/>
        <dbReference type="EC" id="6.3.5.3"/>
    </reaction>
</comment>
<dbReference type="Pfam" id="PF22689">
    <property type="entry name" value="FGAR-AT_PurM_N-like"/>
    <property type="match status" value="1"/>
</dbReference>
<dbReference type="GO" id="GO:0004642">
    <property type="term" value="F:phosphoribosylformylglycinamidine synthase activity"/>
    <property type="evidence" value="ECO:0007669"/>
    <property type="project" value="UniProtKB-EC"/>
</dbReference>
<dbReference type="EC" id="6.3.5.3" evidence="4"/>
<dbReference type="FunFam" id="3.30.1330.10:FF:000002">
    <property type="entry name" value="Phosphoribosylformylglycinamidine synthase"/>
    <property type="match status" value="1"/>
</dbReference>
<dbReference type="PANTHER" id="PTHR10099:SF1">
    <property type="entry name" value="PHOSPHORIBOSYLFORMYLGLYCINAMIDINE SYNTHASE"/>
    <property type="match status" value="1"/>
</dbReference>
<sequence length="1327" mass="145444">MPLYSVDSNFLNLGTGLKMLTLYGAEALSDFRRQKLQTHIQQLVPEVAGLQAEFCYFIHTKTPLTDSETDTLRQLVNGRMVTDSAHHTAELFLVIPRLGTLSPWSSKATDIAHNCGLSSVLRIEQGTAFILEITTTLSNGQRQHIAGVLHDRMTQTVIHKLSDAGFLFNDMSPKPAVTIDMLSGGLQSLQDANASMGLALSDDEIHYLLEQFQHLKRNPTDAELMMFAQTNSEHCRHKIFNAHWNIDGESQDKSLFSMIRHTYDKNNAGILSAYKDNAAVIEGFPAQGFFPDSKTHTYQCIPETIDILMKVETHNHPTGISPRPGSATGAGGEIRDEGATGVGAKPKAGLTGFSVSNLNIPEYRQPWEIHSGKPDRIASALDIMLAAPLGSAGYNNEFGRPNLCGYFRTLEMQPPHAEAGNIIGYHKPIMLAGGLGNIRREHVNKNTVSVGSKLVVLGGPAMQIGLGGGAASSVTSGESNELLDFASVQRDNPEMQRRCQEVIDRCWQLKDNNPIRFIHDVGAGGLSNAMPELINDAGLGGHFQLRDIPSDEPGMSPLALWSNESQERYVLAIAPNNMALFSALCNRERCPYSIIGESIKESHLLVEDTHFNNNPIDMPMETLLGKTPAMSKIIKRKGYSRHPLNLDGVDPMAAIERVLKLPAVANKNFLITIGDRSVGGLTYRDQMVGPWQVPVADCAVTATDFTGFTGEAMAIGERPPIALVNAEASGRMAVGEALTNIACARIDDIGHVKLSANWMAAAGNTQEDRDLFDTVKAVAMELCPALGIAIPVGKDSLSMQTRWRIPAQKKSSENTATQEKTVTSPLSLIVSAFAPVKDIRQSLTPQLITDQGDTDLILVDLGRGKNRLGGSALAQVYNQCGDKAPDVDSPEDLANLFKVMQKLVRKDLLLAYHDRSDGGLFTTLLEMAFAGCTGISIKLGKLTNKESDILPALFSEELGAVIQVKHEDKGYVKDLLARYGFGACSPTIGRLKAGQRIEFLYNKQPVINKTRVLFERWWQETSYRIQSLRDNPECALQAFDNLLDDDDTGLYFSVPFDTDKDIAAPFIATGVRPSVAILREQGVNGHVEMAAAFHQAGFDAIDVHMSDILSGRCNLSQFKGLVACGGFSYGDVLGAGQGWAKSILFNTRGREQFAAFFDRMDTFTLGVCNGCQMLSALHELIPGTDHWPAFTRNQSEQFEARLVMVEIVNNSSLFLQGMQGTKMPVVVAHGEGHAHFEPSDSLLLQKNHQIAVRYIDYLGKPTERYPYNPNGSLQGITGITSKDGRVLAMMPHPERGVRTVQHSWHPRQQGIFGPWMRMFRNARVWLG</sequence>
<dbReference type="InterPro" id="IPR010073">
    <property type="entry name" value="PurL_large"/>
</dbReference>
<evidence type="ECO:0000256" key="7">
    <source>
        <dbReference type="ARBA" id="ARBA00022723"/>
    </source>
</evidence>
<keyword evidence="5" id="KW-0963">Cytoplasm</keyword>
<dbReference type="SUPFAM" id="SSF109736">
    <property type="entry name" value="FGAM synthase PurL, linker domain"/>
    <property type="match status" value="1"/>
</dbReference>
<dbReference type="InterPro" id="IPR040707">
    <property type="entry name" value="FGAR-AT_N"/>
</dbReference>
<dbReference type="NCBIfam" id="TIGR01735">
    <property type="entry name" value="FGAM_synt"/>
    <property type="match status" value="1"/>
</dbReference>
<keyword evidence="8" id="KW-0547">Nucleotide-binding</keyword>
<evidence type="ECO:0000256" key="1">
    <source>
        <dbReference type="ARBA" id="ARBA00004496"/>
    </source>
</evidence>
<dbReference type="InterPro" id="IPR036921">
    <property type="entry name" value="PurM-like_N_sf"/>
</dbReference>
<dbReference type="InterPro" id="IPR036676">
    <property type="entry name" value="PurM-like_C_sf"/>
</dbReference>
<dbReference type="InterPro" id="IPR010918">
    <property type="entry name" value="PurM-like_C_dom"/>
</dbReference>
<keyword evidence="9" id="KW-0658">Purine biosynthesis</keyword>
<dbReference type="CDD" id="cd02203">
    <property type="entry name" value="PurL_repeat1"/>
    <property type="match status" value="1"/>
</dbReference>
<evidence type="ECO:0000256" key="8">
    <source>
        <dbReference type="ARBA" id="ARBA00022741"/>
    </source>
</evidence>
<dbReference type="HAMAP" id="MF_00419">
    <property type="entry name" value="PurL_1"/>
    <property type="match status" value="1"/>
</dbReference>
<comment type="caution">
    <text evidence="21">The sequence shown here is derived from an EMBL/GenBank/DDBJ whole genome shotgun (WGS) entry which is preliminary data.</text>
</comment>
<dbReference type="Pfam" id="PF18076">
    <property type="entry name" value="FGAR-AT_N"/>
    <property type="match status" value="1"/>
</dbReference>
<evidence type="ECO:0000256" key="14">
    <source>
        <dbReference type="ARBA" id="ARBA00032632"/>
    </source>
</evidence>
<keyword evidence="6 21" id="KW-0436">Ligase</keyword>
<dbReference type="SUPFAM" id="SSF82697">
    <property type="entry name" value="PurS-like"/>
    <property type="match status" value="1"/>
</dbReference>
<dbReference type="SUPFAM" id="SSF56042">
    <property type="entry name" value="PurM C-terminal domain-like"/>
    <property type="match status" value="2"/>
</dbReference>
<evidence type="ECO:0000256" key="16">
    <source>
        <dbReference type="ARBA" id="ARBA00057317"/>
    </source>
</evidence>
<dbReference type="SMART" id="SM01211">
    <property type="entry name" value="GATase_5"/>
    <property type="match status" value="1"/>
</dbReference>
<dbReference type="SUPFAM" id="SSF55326">
    <property type="entry name" value="PurM N-terminal domain-like"/>
    <property type="match status" value="2"/>
</dbReference>
<dbReference type="PROSITE" id="PS51273">
    <property type="entry name" value="GATASE_TYPE_1"/>
    <property type="match status" value="1"/>
</dbReference>